<accession>A0ABS5BNT7</accession>
<dbReference type="RefSeq" id="WP_210653463.1">
    <property type="nucleotide sequence ID" value="NZ_JAGKQQ010000001.1"/>
</dbReference>
<proteinExistence type="predicted"/>
<evidence type="ECO:0000313" key="2">
    <source>
        <dbReference type="EMBL" id="MBP3955381.1"/>
    </source>
</evidence>
<protein>
    <submittedName>
        <fullName evidence="2">Uncharacterized protein</fullName>
    </submittedName>
</protein>
<feature type="transmembrane region" description="Helical" evidence="1">
    <location>
        <begin position="15"/>
        <end position="35"/>
    </location>
</feature>
<name>A0ABS5BNT7_9BACT</name>
<comment type="caution">
    <text evidence="2">The sequence shown here is derived from an EMBL/GenBank/DDBJ whole genome shotgun (WGS) entry which is preliminary data.</text>
</comment>
<sequence>MSNTPHRWLSFDPTIHAGHVLTAVTIAVSAIGIWFGMQNDISQLKLADKAHDARFSTIEEHATADRRETDRKFEGMVRENNQALTKLRDDMQGWFMVLGDKLDRKADKR</sequence>
<dbReference type="Proteomes" id="UP000676565">
    <property type="component" value="Unassembled WGS sequence"/>
</dbReference>
<evidence type="ECO:0000313" key="3">
    <source>
        <dbReference type="Proteomes" id="UP000676565"/>
    </source>
</evidence>
<keyword evidence="3" id="KW-1185">Reference proteome</keyword>
<evidence type="ECO:0000256" key="1">
    <source>
        <dbReference type="SAM" id="Phobius"/>
    </source>
</evidence>
<keyword evidence="1" id="KW-0472">Membrane</keyword>
<organism evidence="2 3">
    <name type="scientific">Gemmata palustris</name>
    <dbReference type="NCBI Taxonomy" id="2822762"/>
    <lineage>
        <taxon>Bacteria</taxon>
        <taxon>Pseudomonadati</taxon>
        <taxon>Planctomycetota</taxon>
        <taxon>Planctomycetia</taxon>
        <taxon>Gemmatales</taxon>
        <taxon>Gemmataceae</taxon>
        <taxon>Gemmata</taxon>
    </lineage>
</organism>
<keyword evidence="1" id="KW-1133">Transmembrane helix</keyword>
<reference evidence="2 3" key="1">
    <citation type="submission" date="2021-04" db="EMBL/GenBank/DDBJ databases">
        <authorList>
            <person name="Ivanova A."/>
        </authorList>
    </citation>
    <scope>NUCLEOTIDE SEQUENCE [LARGE SCALE GENOMIC DNA]</scope>
    <source>
        <strain evidence="2 3">G18</strain>
    </source>
</reference>
<keyword evidence="1" id="KW-0812">Transmembrane</keyword>
<dbReference type="EMBL" id="JAGKQQ010000001">
    <property type="protein sequence ID" value="MBP3955381.1"/>
    <property type="molecule type" value="Genomic_DNA"/>
</dbReference>
<gene>
    <name evidence="2" type="ORF">J8F10_08820</name>
</gene>